<dbReference type="OrthoDB" id="6402183at2"/>
<dbReference type="EMBL" id="CP044399">
    <property type="protein sequence ID" value="QFI37579.1"/>
    <property type="molecule type" value="Genomic_DNA"/>
</dbReference>
<dbReference type="AlphaFoldDB" id="A0A5J6WHI8"/>
<protein>
    <submittedName>
        <fullName evidence="1">Protein-PII uridylyltransferase</fullName>
    </submittedName>
</protein>
<name>A0A5J6WHI8_MORMI</name>
<keyword evidence="2" id="KW-1185">Reference proteome</keyword>
<keyword evidence="1" id="KW-0808">Transferase</keyword>
<organism evidence="1 2">
    <name type="scientific">Moritella marina ATCC 15381</name>
    <dbReference type="NCBI Taxonomy" id="1202962"/>
    <lineage>
        <taxon>Bacteria</taxon>
        <taxon>Pseudomonadati</taxon>
        <taxon>Pseudomonadota</taxon>
        <taxon>Gammaproteobacteria</taxon>
        <taxon>Alteromonadales</taxon>
        <taxon>Moritellaceae</taxon>
        <taxon>Moritella</taxon>
    </lineage>
</organism>
<evidence type="ECO:0000313" key="2">
    <source>
        <dbReference type="Proteomes" id="UP000327424"/>
    </source>
</evidence>
<accession>A0A5J6WHI8</accession>
<gene>
    <name evidence="1" type="ORF">FR932_06860</name>
</gene>
<reference evidence="1 2" key="1">
    <citation type="submission" date="2019-09" db="EMBL/GenBank/DDBJ databases">
        <title>Hybrid Assembly of the complete Genome of the Deep-Sea Bacterium Moritella marina from long Nanopore and Illumina reads.</title>
        <authorList>
            <person name="Magin S."/>
            <person name="Georgoulis A."/>
            <person name="Papadimitriou K."/>
            <person name="Iliakis G."/>
            <person name="Vorgias C.E."/>
        </authorList>
    </citation>
    <scope>NUCLEOTIDE SEQUENCE [LARGE SCALE GENOMIC DNA]</scope>
    <source>
        <strain evidence="1 2">MP-1</strain>
    </source>
</reference>
<proteinExistence type="predicted"/>
<sequence>MPINYLYIDDDETSSVAHYISAIESHSGGELKITHVRVSSMSSIKNQFIEGAFDGFIIDQKLDASNDEGETVDFYGTALAQNLRTEMIVADVPPSPIVLLSNEEPFVKYYDADESSHNLFDYTVKKKDIRNKSIAKNMCLTLIALVEAYKTVIDLPSNGTTEDTFAILKPVLGWTEQEAEYVDTRFKSELLDTRKDVHTFVAILFSSFIRSAGTLVTEEMLATKLGIDISSSSDWNALKDLFEEYKYKGLFSELKDRWWFSDIEDWWYDNNEDGRVLQALTCNERVSVIKNATTFEHLSSLIGSYENQSLNFWVNCIVTGKPLDPYDALRANDSKLKNWEAPIYLDLVAVLSRQASKVGYKVHPEDQAKIKLLTARLNPDVK</sequence>
<dbReference type="KEGG" id="mmaa:FR932_06860"/>
<dbReference type="RefSeq" id="WP_019440199.1">
    <property type="nucleotide sequence ID" value="NZ_ALOE01000006.1"/>
</dbReference>
<evidence type="ECO:0000313" key="1">
    <source>
        <dbReference type="EMBL" id="QFI37579.1"/>
    </source>
</evidence>
<dbReference type="Proteomes" id="UP000327424">
    <property type="component" value="Chromosome"/>
</dbReference>
<keyword evidence="1" id="KW-0548">Nucleotidyltransferase</keyword>
<dbReference type="GO" id="GO:0016779">
    <property type="term" value="F:nucleotidyltransferase activity"/>
    <property type="evidence" value="ECO:0007669"/>
    <property type="project" value="UniProtKB-KW"/>
</dbReference>